<evidence type="ECO:0000259" key="11">
    <source>
        <dbReference type="SMART" id="SM00543"/>
    </source>
</evidence>
<dbReference type="Pfam" id="PF02854">
    <property type="entry name" value="MIF4G"/>
    <property type="match status" value="1"/>
</dbReference>
<dbReference type="GO" id="GO:0003729">
    <property type="term" value="F:mRNA binding"/>
    <property type="evidence" value="ECO:0007669"/>
    <property type="project" value="TreeGrafter"/>
</dbReference>
<dbReference type="SMART" id="SM00543">
    <property type="entry name" value="MIF4G"/>
    <property type="match status" value="1"/>
</dbReference>
<dbReference type="EMBL" id="JH432185">
    <property type="status" value="NOT_ANNOTATED_CDS"/>
    <property type="molecule type" value="Genomic_DNA"/>
</dbReference>
<dbReference type="PANTHER" id="PTHR12412">
    <property type="entry name" value="CAP BINDING PROTEIN"/>
    <property type="match status" value="1"/>
</dbReference>
<dbReference type="GO" id="GO:0005634">
    <property type="term" value="C:nucleus"/>
    <property type="evidence" value="ECO:0007669"/>
    <property type="project" value="UniProtKB-SubCell"/>
</dbReference>
<reference evidence="12" key="2">
    <citation type="submission" date="2015-02" db="UniProtKB">
        <authorList>
            <consortium name="EnsemblMetazoa"/>
        </authorList>
    </citation>
    <scope>IDENTIFICATION</scope>
</reference>
<evidence type="ECO:0000256" key="1">
    <source>
        <dbReference type="ARBA" id="ARBA00004123"/>
    </source>
</evidence>
<dbReference type="OMA" id="HILIRIE"/>
<evidence type="ECO:0000256" key="8">
    <source>
        <dbReference type="ARBA" id="ARBA00023242"/>
    </source>
</evidence>
<comment type="similarity">
    <text evidence="2">Belongs to the NCBP1 family.</text>
</comment>
<protein>
    <recommendedName>
        <fullName evidence="3">Nuclear cap-binding protein subunit 1</fullName>
    </recommendedName>
    <alternativeName>
        <fullName evidence="9">80 kDa nuclear cap-binding protein</fullName>
    </alternativeName>
</protein>
<comment type="subcellular location">
    <subcellularLocation>
        <location evidence="1">Nucleus</location>
    </subcellularLocation>
</comment>
<dbReference type="STRING" id="126957.T1JFR5"/>
<evidence type="ECO:0000256" key="10">
    <source>
        <dbReference type="SAM" id="MobiDB-lite"/>
    </source>
</evidence>
<dbReference type="GO" id="GO:0006406">
    <property type="term" value="P:mRNA export from nucleus"/>
    <property type="evidence" value="ECO:0007669"/>
    <property type="project" value="InterPro"/>
</dbReference>
<dbReference type="Proteomes" id="UP000014500">
    <property type="component" value="Unassembled WGS sequence"/>
</dbReference>
<name>T1JFR5_STRMM</name>
<dbReference type="InterPro" id="IPR016024">
    <property type="entry name" value="ARM-type_fold"/>
</dbReference>
<dbReference type="PANTHER" id="PTHR12412:SF2">
    <property type="entry name" value="NUCLEAR CAP-BINDING PROTEIN SUBUNIT 1"/>
    <property type="match status" value="1"/>
</dbReference>
<dbReference type="InterPro" id="IPR027159">
    <property type="entry name" value="CBP80"/>
</dbReference>
<dbReference type="HOGENOM" id="CLU_013207_2_0_1"/>
<keyword evidence="8" id="KW-0539">Nucleus</keyword>
<dbReference type="Gene3D" id="1.25.40.180">
    <property type="match status" value="2"/>
</dbReference>
<dbReference type="GO" id="GO:0006370">
    <property type="term" value="P:7-methylguanosine mRNA capping"/>
    <property type="evidence" value="ECO:0007669"/>
    <property type="project" value="UniProtKB-KW"/>
</dbReference>
<dbReference type="InterPro" id="IPR003890">
    <property type="entry name" value="MIF4G-like_typ-3"/>
</dbReference>
<dbReference type="SUPFAM" id="SSF48371">
    <property type="entry name" value="ARM repeat"/>
    <property type="match status" value="2"/>
</dbReference>
<evidence type="ECO:0000256" key="3">
    <source>
        <dbReference type="ARBA" id="ARBA00019879"/>
    </source>
</evidence>
<evidence type="ECO:0000256" key="6">
    <source>
        <dbReference type="ARBA" id="ARBA00023158"/>
    </source>
</evidence>
<organism evidence="12 13">
    <name type="scientific">Strigamia maritima</name>
    <name type="common">European centipede</name>
    <name type="synonym">Geophilus maritimus</name>
    <dbReference type="NCBI Taxonomy" id="126957"/>
    <lineage>
        <taxon>Eukaryota</taxon>
        <taxon>Metazoa</taxon>
        <taxon>Ecdysozoa</taxon>
        <taxon>Arthropoda</taxon>
        <taxon>Myriapoda</taxon>
        <taxon>Chilopoda</taxon>
        <taxon>Pleurostigmophora</taxon>
        <taxon>Geophilomorpha</taxon>
        <taxon>Linotaeniidae</taxon>
        <taxon>Strigamia</taxon>
    </lineage>
</organism>
<dbReference type="AlphaFoldDB" id="T1JFR5"/>
<dbReference type="GO" id="GO:0008380">
    <property type="term" value="P:RNA splicing"/>
    <property type="evidence" value="ECO:0007669"/>
    <property type="project" value="UniProtKB-KW"/>
</dbReference>
<dbReference type="EnsemblMetazoa" id="SMAR012679-RA">
    <property type="protein sequence ID" value="SMAR012679-PA"/>
    <property type="gene ID" value="SMAR012679"/>
</dbReference>
<dbReference type="PhylomeDB" id="T1JFR5"/>
<keyword evidence="13" id="KW-1185">Reference proteome</keyword>
<keyword evidence="5" id="KW-0506">mRNA capping</keyword>
<evidence type="ECO:0000313" key="12">
    <source>
        <dbReference type="EnsemblMetazoa" id="SMAR012679-PA"/>
    </source>
</evidence>
<sequence length="477" mass="55278">MAPTGAGSGIVSSSLVSSVVVVRLISVRWWIRIMSRRRPYEEDDEGEKGNSRKRRRMSSEPLEIEERLESLIMRVGEKSTSSLESNLEGLAGVLEADLPNYKVKILRILCDCAVKMPEKTTVYSTLVGLLNARNYNCGGEFVEMMVRSFKDCLKACEFENARIMVRFLADLVNCHVIFASSLLNMFESMVQVTSEDAIPQVRSDWYVFAVLSTLPWVGRELYEKKEQDLDKLLMAIEGYISKRNKSHQSALRVWNTDTPHPQEEYLDSLWAQIRKLRNDNWQERHILRPYLAFDGVLCEALQHNLPQIIPPPHHDECVYPYPWVVFRLFDYTDCPEDPVLPGAHSIERFLIEEQLHRIIQVHYSERKECAGQLLSFRSKYKVPLDYMILEVMFAGLFQLPTSKFIEICYGSLLIELYCRICSASGKSYPHLSNLCFPFRPNPFTSITWTVQVNNTKKKQKKKQKNKKHCIFFILLLL</sequence>
<accession>T1JFR5</accession>
<evidence type="ECO:0000256" key="4">
    <source>
        <dbReference type="ARBA" id="ARBA00022664"/>
    </source>
</evidence>
<dbReference type="FunFam" id="1.25.40.180:FF:000041">
    <property type="entry name" value="Nuclear cap-binding protein subunit 1"/>
    <property type="match status" value="1"/>
</dbReference>
<evidence type="ECO:0000256" key="5">
    <source>
        <dbReference type="ARBA" id="ARBA00023042"/>
    </source>
</evidence>
<dbReference type="GO" id="GO:0000184">
    <property type="term" value="P:nuclear-transcribed mRNA catabolic process, nonsense-mediated decay"/>
    <property type="evidence" value="ECO:0007669"/>
    <property type="project" value="TreeGrafter"/>
</dbReference>
<reference evidence="13" key="1">
    <citation type="submission" date="2011-05" db="EMBL/GenBank/DDBJ databases">
        <authorList>
            <person name="Richards S.R."/>
            <person name="Qu J."/>
            <person name="Jiang H."/>
            <person name="Jhangiani S.N."/>
            <person name="Agravi P."/>
            <person name="Goodspeed R."/>
            <person name="Gross S."/>
            <person name="Mandapat C."/>
            <person name="Jackson L."/>
            <person name="Mathew T."/>
            <person name="Pu L."/>
            <person name="Thornton R."/>
            <person name="Saada N."/>
            <person name="Wilczek-Boney K.B."/>
            <person name="Lee S."/>
            <person name="Kovar C."/>
            <person name="Wu Y."/>
            <person name="Scherer S.E."/>
            <person name="Worley K.C."/>
            <person name="Muzny D.M."/>
            <person name="Gibbs R."/>
        </authorList>
    </citation>
    <scope>NUCLEOTIDE SEQUENCE</scope>
    <source>
        <strain evidence="13">Brora</strain>
    </source>
</reference>
<evidence type="ECO:0000256" key="7">
    <source>
        <dbReference type="ARBA" id="ARBA00023187"/>
    </source>
</evidence>
<dbReference type="GO" id="GO:0005846">
    <property type="term" value="C:nuclear cap binding complex"/>
    <property type="evidence" value="ECO:0007669"/>
    <property type="project" value="InterPro"/>
</dbReference>
<keyword evidence="4" id="KW-0507">mRNA processing</keyword>
<evidence type="ECO:0000256" key="2">
    <source>
        <dbReference type="ARBA" id="ARBA00007413"/>
    </source>
</evidence>
<dbReference type="GO" id="GO:0000339">
    <property type="term" value="F:RNA cap binding"/>
    <property type="evidence" value="ECO:0007669"/>
    <property type="project" value="InterPro"/>
</dbReference>
<feature type="domain" description="MIF4G" evidence="11">
    <location>
        <begin position="65"/>
        <end position="277"/>
    </location>
</feature>
<evidence type="ECO:0000313" key="13">
    <source>
        <dbReference type="Proteomes" id="UP000014500"/>
    </source>
</evidence>
<feature type="region of interest" description="Disordered" evidence="10">
    <location>
        <begin position="41"/>
        <end position="60"/>
    </location>
</feature>
<proteinExistence type="inferred from homology"/>
<keyword evidence="6" id="KW-0943">RNA-mediated gene silencing</keyword>
<keyword evidence="7" id="KW-0508">mRNA splicing</keyword>
<evidence type="ECO:0000256" key="9">
    <source>
        <dbReference type="ARBA" id="ARBA00030965"/>
    </source>
</evidence>
<dbReference type="eggNOG" id="KOG1104">
    <property type="taxonomic scope" value="Eukaryota"/>
</dbReference>
<dbReference type="GO" id="GO:0031047">
    <property type="term" value="P:regulatory ncRNA-mediated gene silencing"/>
    <property type="evidence" value="ECO:0007669"/>
    <property type="project" value="UniProtKB-KW"/>
</dbReference>